<dbReference type="SUPFAM" id="SSF52317">
    <property type="entry name" value="Class I glutamine amidotransferase-like"/>
    <property type="match status" value="1"/>
</dbReference>
<dbReference type="PROSITE" id="PS51274">
    <property type="entry name" value="GATASE_COBBQ"/>
    <property type="match status" value="1"/>
</dbReference>
<dbReference type="EC" id="3.5.1.2" evidence="10"/>
<dbReference type="Proteomes" id="UP000552836">
    <property type="component" value="Unassembled WGS sequence"/>
</dbReference>
<dbReference type="NCBIfam" id="TIGR03800">
    <property type="entry name" value="PLP_synth_Pdx2"/>
    <property type="match status" value="1"/>
</dbReference>
<dbReference type="GO" id="GO:0004359">
    <property type="term" value="F:glutaminase activity"/>
    <property type="evidence" value="ECO:0007669"/>
    <property type="project" value="UniProtKB-UniRule"/>
</dbReference>
<evidence type="ECO:0000313" key="15">
    <source>
        <dbReference type="Proteomes" id="UP000552836"/>
    </source>
</evidence>
<feature type="region of interest" description="Disordered" evidence="13">
    <location>
        <begin position="210"/>
        <end position="231"/>
    </location>
</feature>
<dbReference type="GO" id="GO:0042823">
    <property type="term" value="P:pyridoxal phosphate biosynthetic process"/>
    <property type="evidence" value="ECO:0007669"/>
    <property type="project" value="UniProtKB-UniRule"/>
</dbReference>
<accession>A0A846LSX4</accession>
<evidence type="ECO:0000256" key="8">
    <source>
        <dbReference type="ARBA" id="ARBA00054599"/>
    </source>
</evidence>
<evidence type="ECO:0000313" key="14">
    <source>
        <dbReference type="EMBL" id="NIH69524.1"/>
    </source>
</evidence>
<dbReference type="PIRSF" id="PIRSF005639">
    <property type="entry name" value="Glut_amidoT_SNO"/>
    <property type="match status" value="1"/>
</dbReference>
<feature type="binding site" evidence="10 12">
    <location>
        <position position="116"/>
    </location>
    <ligand>
        <name>L-glutamine</name>
        <dbReference type="ChEBI" id="CHEBI:58359"/>
    </ligand>
</feature>
<reference evidence="14 15" key="1">
    <citation type="submission" date="2020-02" db="EMBL/GenBank/DDBJ databases">
        <title>Sequencing the genomes of 1000 actinobacteria strains.</title>
        <authorList>
            <person name="Klenk H.-P."/>
        </authorList>
    </citation>
    <scope>NUCLEOTIDE SEQUENCE [LARGE SCALE GENOMIC DNA]</scope>
    <source>
        <strain evidence="14 15">DSM 45201</strain>
    </source>
</reference>
<dbReference type="CDD" id="cd01749">
    <property type="entry name" value="GATase1_PB"/>
    <property type="match status" value="1"/>
</dbReference>
<name>A0A846LSX4_9ACTN</name>
<dbReference type="GO" id="GO:0006543">
    <property type="term" value="P:L-glutamine catabolic process"/>
    <property type="evidence" value="ECO:0007669"/>
    <property type="project" value="UniProtKB-UniRule"/>
</dbReference>
<comment type="function">
    <text evidence="8 10">Catalyzes the hydrolysis of glutamine to glutamate and ammonia as part of the biosynthesis of pyridoxal 5'-phosphate. The resulting ammonia molecule is channeled to the active site of PdxS.</text>
</comment>
<evidence type="ECO:0000256" key="9">
    <source>
        <dbReference type="ARBA" id="ARBA00064749"/>
    </source>
</evidence>
<dbReference type="InterPro" id="IPR021196">
    <property type="entry name" value="PdxT/SNO_CS"/>
</dbReference>
<feature type="binding site" evidence="10 12">
    <location>
        <begin position="145"/>
        <end position="146"/>
    </location>
    <ligand>
        <name>L-glutamine</name>
        <dbReference type="ChEBI" id="CHEBI:58359"/>
    </ligand>
</feature>
<dbReference type="PANTHER" id="PTHR31559:SF0">
    <property type="entry name" value="PYRIDOXAL 5'-PHOSPHATE SYNTHASE SUBUNIT SNO1-RELATED"/>
    <property type="match status" value="1"/>
</dbReference>
<dbReference type="GO" id="GO:0005829">
    <property type="term" value="C:cytosol"/>
    <property type="evidence" value="ECO:0007669"/>
    <property type="project" value="TreeGrafter"/>
</dbReference>
<feature type="binding site" evidence="10 12">
    <location>
        <begin position="55"/>
        <end position="57"/>
    </location>
    <ligand>
        <name>L-glutamine</name>
        <dbReference type="ChEBI" id="CHEBI:58359"/>
    </ligand>
</feature>
<comment type="caution">
    <text evidence="14">The sequence shown here is derived from an EMBL/GenBank/DDBJ whole genome shotgun (WGS) entry which is preliminary data.</text>
</comment>
<dbReference type="PROSITE" id="PS01236">
    <property type="entry name" value="PDXT_SNO_1"/>
    <property type="match status" value="1"/>
</dbReference>
<comment type="catalytic activity">
    <reaction evidence="7 10">
        <text>L-glutamine + H2O = L-glutamate + NH4(+)</text>
        <dbReference type="Rhea" id="RHEA:15889"/>
        <dbReference type="ChEBI" id="CHEBI:15377"/>
        <dbReference type="ChEBI" id="CHEBI:28938"/>
        <dbReference type="ChEBI" id="CHEBI:29985"/>
        <dbReference type="ChEBI" id="CHEBI:58359"/>
        <dbReference type="EC" id="3.5.1.2"/>
    </reaction>
</comment>
<evidence type="ECO:0000256" key="5">
    <source>
        <dbReference type="ARBA" id="ARBA00023239"/>
    </source>
</evidence>
<evidence type="ECO:0000256" key="13">
    <source>
        <dbReference type="SAM" id="MobiDB-lite"/>
    </source>
</evidence>
<dbReference type="EC" id="4.3.3.6" evidence="10"/>
<sequence length="231" mass="23800">MSDAQVGTSPVVGVLALQGDVREHLAALRAAGAEARPVRRPAELAEVDGLVVPGGESTTMAKLASRFGMLQPLRDAVRAGLPAYGSCAGMIMLADTVLDAPPDQVTIGGLDVTVRRNAFGRQVDSFETDVRLAGVPGAPVHAVFIRAPWVEQAGPDVEVLGRVEGGPADGKIVAVRQGRLVATSFHPELTGDSRVHALFVELVREATAMRARDHASSAGAGADAGSGGRTS</sequence>
<dbReference type="Gene3D" id="3.40.50.880">
    <property type="match status" value="1"/>
</dbReference>
<evidence type="ECO:0000256" key="12">
    <source>
        <dbReference type="PIRSR" id="PIRSR005639-2"/>
    </source>
</evidence>
<dbReference type="HAMAP" id="MF_01615">
    <property type="entry name" value="PdxT"/>
    <property type="match status" value="1"/>
</dbReference>
<dbReference type="UniPathway" id="UPA00245"/>
<dbReference type="InterPro" id="IPR029062">
    <property type="entry name" value="Class_I_gatase-like"/>
</dbReference>
<evidence type="ECO:0000256" key="3">
    <source>
        <dbReference type="ARBA" id="ARBA00022898"/>
    </source>
</evidence>
<dbReference type="EMBL" id="JAAMPA010000002">
    <property type="protein sequence ID" value="NIH69524.1"/>
    <property type="molecule type" value="Genomic_DNA"/>
</dbReference>
<feature type="active site" description="Charge relay system" evidence="10 11">
    <location>
        <position position="186"/>
    </location>
</feature>
<evidence type="ECO:0000256" key="2">
    <source>
        <dbReference type="ARBA" id="ARBA00022801"/>
    </source>
</evidence>
<dbReference type="InterPro" id="IPR002161">
    <property type="entry name" value="PdxT/SNO"/>
</dbReference>
<feature type="compositionally biased region" description="Gly residues" evidence="13">
    <location>
        <begin position="222"/>
        <end position="231"/>
    </location>
</feature>
<dbReference type="Pfam" id="PF01174">
    <property type="entry name" value="SNO"/>
    <property type="match status" value="1"/>
</dbReference>
<evidence type="ECO:0000256" key="6">
    <source>
        <dbReference type="ARBA" id="ARBA00047992"/>
    </source>
</evidence>
<evidence type="ECO:0000256" key="4">
    <source>
        <dbReference type="ARBA" id="ARBA00022962"/>
    </source>
</evidence>
<evidence type="ECO:0000256" key="1">
    <source>
        <dbReference type="ARBA" id="ARBA00008345"/>
    </source>
</evidence>
<dbReference type="GO" id="GO:0008614">
    <property type="term" value="P:pyridoxine metabolic process"/>
    <property type="evidence" value="ECO:0007669"/>
    <property type="project" value="TreeGrafter"/>
</dbReference>
<comment type="pathway">
    <text evidence="10">Cofactor biosynthesis; pyridoxal 5'-phosphate biosynthesis.</text>
</comment>
<keyword evidence="5 10" id="KW-0456">Lyase</keyword>
<comment type="subunit">
    <text evidence="9 10">In the presence of PdxS, forms a dodecamer of heterodimers. Only shows activity in the heterodimer.</text>
</comment>
<gene>
    <name evidence="10" type="primary">pdxT</name>
    <name evidence="14" type="ORF">FB380_004012</name>
</gene>
<evidence type="ECO:0000256" key="7">
    <source>
        <dbReference type="ARBA" id="ARBA00049534"/>
    </source>
</evidence>
<feature type="active site" description="Nucleophile" evidence="10 11">
    <location>
        <position position="87"/>
    </location>
</feature>
<dbReference type="GO" id="GO:0036381">
    <property type="term" value="F:pyridoxal 5'-phosphate synthase (glutamine hydrolysing) activity"/>
    <property type="evidence" value="ECO:0007669"/>
    <property type="project" value="UniProtKB-UniRule"/>
</dbReference>
<keyword evidence="2 10" id="KW-0378">Hydrolase</keyword>
<dbReference type="PANTHER" id="PTHR31559">
    <property type="entry name" value="PYRIDOXAL 5'-PHOSPHATE SYNTHASE SUBUNIT SNO"/>
    <property type="match status" value="1"/>
</dbReference>
<keyword evidence="3 10" id="KW-0663">Pyridoxal phosphate</keyword>
<dbReference type="FunFam" id="3.40.50.880:FF:000010">
    <property type="entry name" value="uncharacterized protein LOC100176842 isoform X2"/>
    <property type="match status" value="1"/>
</dbReference>
<dbReference type="AlphaFoldDB" id="A0A846LSX4"/>
<dbReference type="PROSITE" id="PS51273">
    <property type="entry name" value="GATASE_TYPE_1"/>
    <property type="match status" value="1"/>
</dbReference>
<feature type="active site" description="Charge relay system" evidence="10 11">
    <location>
        <position position="188"/>
    </location>
</feature>
<proteinExistence type="inferred from homology"/>
<comment type="similarity">
    <text evidence="1 10">Belongs to the glutaminase PdxT/SNO family.</text>
</comment>
<evidence type="ECO:0000256" key="11">
    <source>
        <dbReference type="PIRSR" id="PIRSR005639-1"/>
    </source>
</evidence>
<dbReference type="GO" id="GO:1903600">
    <property type="term" value="C:glutaminase complex"/>
    <property type="evidence" value="ECO:0007669"/>
    <property type="project" value="TreeGrafter"/>
</dbReference>
<keyword evidence="4 10" id="KW-0315">Glutamine amidotransferase</keyword>
<organism evidence="14 15">
    <name type="scientific">Modestobacter marinus</name>
    <dbReference type="NCBI Taxonomy" id="477641"/>
    <lineage>
        <taxon>Bacteria</taxon>
        <taxon>Bacillati</taxon>
        <taxon>Actinomycetota</taxon>
        <taxon>Actinomycetes</taxon>
        <taxon>Geodermatophilales</taxon>
        <taxon>Geodermatophilaceae</taxon>
        <taxon>Modestobacter</taxon>
    </lineage>
</organism>
<dbReference type="PROSITE" id="PS51130">
    <property type="entry name" value="PDXT_SNO_2"/>
    <property type="match status" value="1"/>
</dbReference>
<protein>
    <recommendedName>
        <fullName evidence="10">Pyridoxal 5'-phosphate synthase subunit PdxT</fullName>
        <ecNumber evidence="10">4.3.3.6</ecNumber>
    </recommendedName>
    <alternativeName>
        <fullName evidence="10">Pdx2</fullName>
    </alternativeName>
    <alternativeName>
        <fullName evidence="10">Pyridoxal 5'-phosphate synthase glutaminase subunit</fullName>
        <ecNumber evidence="10">3.5.1.2</ecNumber>
    </alternativeName>
</protein>
<comment type="catalytic activity">
    <reaction evidence="6 10">
        <text>aldehydo-D-ribose 5-phosphate + D-glyceraldehyde 3-phosphate + L-glutamine = pyridoxal 5'-phosphate + L-glutamate + phosphate + 3 H2O + H(+)</text>
        <dbReference type="Rhea" id="RHEA:31507"/>
        <dbReference type="ChEBI" id="CHEBI:15377"/>
        <dbReference type="ChEBI" id="CHEBI:15378"/>
        <dbReference type="ChEBI" id="CHEBI:29985"/>
        <dbReference type="ChEBI" id="CHEBI:43474"/>
        <dbReference type="ChEBI" id="CHEBI:58273"/>
        <dbReference type="ChEBI" id="CHEBI:58359"/>
        <dbReference type="ChEBI" id="CHEBI:59776"/>
        <dbReference type="ChEBI" id="CHEBI:597326"/>
        <dbReference type="EC" id="4.3.3.6"/>
    </reaction>
</comment>
<evidence type="ECO:0000256" key="10">
    <source>
        <dbReference type="HAMAP-Rule" id="MF_01615"/>
    </source>
</evidence>
<dbReference type="RefSeq" id="WP_166757008.1">
    <property type="nucleotide sequence ID" value="NZ_BAABJU010000020.1"/>
</dbReference>